<dbReference type="KEGG" id="psuw:WQ53_13660"/>
<name>A0A0E3Z3Z3_9GAMM</name>
<evidence type="ECO:0000256" key="1">
    <source>
        <dbReference type="SAM" id="SignalP"/>
    </source>
</evidence>
<evidence type="ECO:0008006" key="4">
    <source>
        <dbReference type="Google" id="ProtNLM"/>
    </source>
</evidence>
<accession>A0A0E3Z3Z3</accession>
<keyword evidence="3" id="KW-1185">Reference proteome</keyword>
<proteinExistence type="predicted"/>
<feature type="chain" id="PRO_5002416268" description="Secreted protein" evidence="1">
    <location>
        <begin position="23"/>
        <end position="171"/>
    </location>
</feature>
<feature type="signal peptide" evidence="1">
    <location>
        <begin position="1"/>
        <end position="22"/>
    </location>
</feature>
<sequence>MRHLLPMLLVLPLAHCSCQRHADDPTVEIPVEATLAAGTTAGADGIAPPAAARASSRAAEQAASTLHAYLGALPGADHGRADAYWAGGGPGNPPDDAVLRGITGLRGMRIQNDPPQALDRESPPRAFEIPVHLRLDTAAGPVRMQGWYRLRARVDGQGWEITSASLQPVLG</sequence>
<organism evidence="2 3">
    <name type="scientific">Pseudoxanthomonas suwonensis</name>
    <dbReference type="NCBI Taxonomy" id="314722"/>
    <lineage>
        <taxon>Bacteria</taxon>
        <taxon>Pseudomonadati</taxon>
        <taxon>Pseudomonadota</taxon>
        <taxon>Gammaproteobacteria</taxon>
        <taxon>Lysobacterales</taxon>
        <taxon>Lysobacteraceae</taxon>
        <taxon>Pseudoxanthomonas</taxon>
    </lineage>
</organism>
<protein>
    <recommendedName>
        <fullName evidence="4">Secreted protein</fullName>
    </recommendedName>
</protein>
<reference evidence="2 3" key="1">
    <citation type="journal article" date="2015" name="Genome Announc.">
        <title>Complete Genome Sequence of Pseudoxanthomonas suwonensis Strain J1, a Cellulose-Degrading Bacterium Isolated from Leaf- and Wood-Enriched Soil.</title>
        <authorList>
            <person name="Hou L."/>
            <person name="Jiang J."/>
            <person name="Xu Z."/>
            <person name="Zhou Y."/>
            <person name="Leung F.C."/>
        </authorList>
    </citation>
    <scope>NUCLEOTIDE SEQUENCE [LARGE SCALE GENOMIC DNA]</scope>
    <source>
        <strain evidence="2 3">J1</strain>
    </source>
</reference>
<evidence type="ECO:0000313" key="2">
    <source>
        <dbReference type="EMBL" id="AKC88412.1"/>
    </source>
</evidence>
<dbReference type="PATRIC" id="fig|314722.6.peg.2964"/>
<keyword evidence="1" id="KW-0732">Signal</keyword>
<evidence type="ECO:0000313" key="3">
    <source>
        <dbReference type="Proteomes" id="UP000033067"/>
    </source>
</evidence>
<dbReference type="AlphaFoldDB" id="A0A0E3Z3Z3"/>
<gene>
    <name evidence="2" type="ORF">WQ53_13660</name>
</gene>
<dbReference type="Proteomes" id="UP000033067">
    <property type="component" value="Chromosome"/>
</dbReference>
<dbReference type="EMBL" id="CP011144">
    <property type="protein sequence ID" value="AKC88412.1"/>
    <property type="molecule type" value="Genomic_DNA"/>
</dbReference>